<protein>
    <recommendedName>
        <fullName evidence="3">Ribbon-helix-helix protein, CopG family</fullName>
    </recommendedName>
</protein>
<reference evidence="2" key="1">
    <citation type="submission" date="2023-07" db="EMBL/GenBank/DDBJ databases">
        <title>Characterization of two Paracoccaceae strains isolated from Phycosphere and proposal of Xinfangfangia lacusdiani sp. nov.</title>
        <authorList>
            <person name="Deng Y."/>
            <person name="Zhang Y.Q."/>
        </authorList>
    </citation>
    <scope>NUCLEOTIDE SEQUENCE [LARGE SCALE GENOMIC DNA]</scope>
    <source>
        <strain evidence="2">CPCC 101403</strain>
    </source>
</reference>
<organism evidence="1 2">
    <name type="scientific">Paracoccus broussonetiae</name>
    <dbReference type="NCBI Taxonomy" id="3075834"/>
    <lineage>
        <taxon>Bacteria</taxon>
        <taxon>Pseudomonadati</taxon>
        <taxon>Pseudomonadota</taxon>
        <taxon>Alphaproteobacteria</taxon>
        <taxon>Rhodobacterales</taxon>
        <taxon>Paracoccaceae</taxon>
        <taxon>Paracoccus</taxon>
    </lineage>
</organism>
<evidence type="ECO:0000313" key="1">
    <source>
        <dbReference type="EMBL" id="MDT1060312.1"/>
    </source>
</evidence>
<evidence type="ECO:0000313" key="2">
    <source>
        <dbReference type="Proteomes" id="UP001251085"/>
    </source>
</evidence>
<evidence type="ECO:0008006" key="3">
    <source>
        <dbReference type="Google" id="ProtNLM"/>
    </source>
</evidence>
<accession>A0ABU3E7X4</accession>
<dbReference type="RefSeq" id="WP_311757425.1">
    <property type="nucleotide sequence ID" value="NZ_JAVRQI010000001.1"/>
</dbReference>
<gene>
    <name evidence="1" type="ORF">RM190_00500</name>
</gene>
<name>A0ABU3E7X4_9RHOB</name>
<dbReference type="Proteomes" id="UP001251085">
    <property type="component" value="Unassembled WGS sequence"/>
</dbReference>
<proteinExistence type="predicted"/>
<dbReference type="EMBL" id="JAVRQI010000001">
    <property type="protein sequence ID" value="MDT1060312.1"/>
    <property type="molecule type" value="Genomic_DNA"/>
</dbReference>
<comment type="caution">
    <text evidence="1">The sequence shown here is derived from an EMBL/GenBank/DDBJ whole genome shotgun (WGS) entry which is preliminary data.</text>
</comment>
<sequence>MDKRVQIAISVKPDVLSALEAWRQTQPGDMSRARAAEALLRIALQSEGRLDNPAS</sequence>
<keyword evidence="2" id="KW-1185">Reference proteome</keyword>